<dbReference type="PANTHER" id="PTHR45436">
    <property type="entry name" value="SENSOR HISTIDINE KINASE YKOH"/>
    <property type="match status" value="1"/>
</dbReference>
<evidence type="ECO:0000313" key="14">
    <source>
        <dbReference type="Proteomes" id="UP001501204"/>
    </source>
</evidence>
<comment type="caution">
    <text evidence="13">The sequence shown here is derived from an EMBL/GenBank/DDBJ whole genome shotgun (WGS) entry which is preliminary data.</text>
</comment>
<reference evidence="13 14" key="1">
    <citation type="journal article" date="2019" name="Int. J. Syst. Evol. Microbiol.">
        <title>The Global Catalogue of Microorganisms (GCM) 10K type strain sequencing project: providing services to taxonomists for standard genome sequencing and annotation.</title>
        <authorList>
            <consortium name="The Broad Institute Genomics Platform"/>
            <consortium name="The Broad Institute Genome Sequencing Center for Infectious Disease"/>
            <person name="Wu L."/>
            <person name="Ma J."/>
        </authorList>
    </citation>
    <scope>NUCLEOTIDE SEQUENCE [LARGE SCALE GENOMIC DNA]</scope>
    <source>
        <strain evidence="13 14">JCM 14735</strain>
    </source>
</reference>
<evidence type="ECO:0000259" key="12">
    <source>
        <dbReference type="PROSITE" id="PS50885"/>
    </source>
</evidence>
<dbReference type="EMBL" id="BAAAOA010000027">
    <property type="protein sequence ID" value="GAA1762943.1"/>
    <property type="molecule type" value="Genomic_DNA"/>
</dbReference>
<keyword evidence="10" id="KW-0472">Membrane</keyword>
<dbReference type="SMART" id="SM00388">
    <property type="entry name" value="HisKA"/>
    <property type="match status" value="1"/>
</dbReference>
<dbReference type="SUPFAM" id="SSF55874">
    <property type="entry name" value="ATPase domain of HSP90 chaperone/DNA topoisomerase II/histidine kinase"/>
    <property type="match status" value="1"/>
</dbReference>
<accession>A0ABN2KQG8</accession>
<evidence type="ECO:0000256" key="9">
    <source>
        <dbReference type="ARBA" id="ARBA00023012"/>
    </source>
</evidence>
<dbReference type="InterPro" id="IPR005467">
    <property type="entry name" value="His_kinase_dom"/>
</dbReference>
<dbReference type="InterPro" id="IPR036890">
    <property type="entry name" value="HATPase_C_sf"/>
</dbReference>
<dbReference type="GO" id="GO:0016301">
    <property type="term" value="F:kinase activity"/>
    <property type="evidence" value="ECO:0007669"/>
    <property type="project" value="UniProtKB-KW"/>
</dbReference>
<keyword evidence="9" id="KW-0902">Two-component regulatory system</keyword>
<keyword evidence="4" id="KW-0597">Phosphoprotein</keyword>
<dbReference type="SMART" id="SM00304">
    <property type="entry name" value="HAMP"/>
    <property type="match status" value="1"/>
</dbReference>
<dbReference type="PROSITE" id="PS50109">
    <property type="entry name" value="HIS_KIN"/>
    <property type="match status" value="1"/>
</dbReference>
<protein>
    <recommendedName>
        <fullName evidence="3">histidine kinase</fullName>
        <ecNumber evidence="3">2.7.13.3</ecNumber>
    </recommendedName>
</protein>
<dbReference type="Gene3D" id="3.30.565.10">
    <property type="entry name" value="Histidine kinase-like ATPase, C-terminal domain"/>
    <property type="match status" value="1"/>
</dbReference>
<evidence type="ECO:0000256" key="8">
    <source>
        <dbReference type="ARBA" id="ARBA00022989"/>
    </source>
</evidence>
<evidence type="ECO:0000259" key="11">
    <source>
        <dbReference type="PROSITE" id="PS50109"/>
    </source>
</evidence>
<dbReference type="Pfam" id="PF00512">
    <property type="entry name" value="HisKA"/>
    <property type="match status" value="1"/>
</dbReference>
<dbReference type="Gene3D" id="6.10.340.10">
    <property type="match status" value="1"/>
</dbReference>
<dbReference type="SMART" id="SM00387">
    <property type="entry name" value="HATPase_c"/>
    <property type="match status" value="1"/>
</dbReference>
<keyword evidence="8 10" id="KW-1133">Transmembrane helix</keyword>
<comment type="catalytic activity">
    <reaction evidence="1">
        <text>ATP + protein L-histidine = ADP + protein N-phospho-L-histidine.</text>
        <dbReference type="EC" id="2.7.13.3"/>
    </reaction>
</comment>
<keyword evidence="7 13" id="KW-0418">Kinase</keyword>
<evidence type="ECO:0000256" key="6">
    <source>
        <dbReference type="ARBA" id="ARBA00022692"/>
    </source>
</evidence>
<comment type="subcellular location">
    <subcellularLocation>
        <location evidence="2">Cell membrane</location>
    </subcellularLocation>
</comment>
<dbReference type="InterPro" id="IPR003594">
    <property type="entry name" value="HATPase_dom"/>
</dbReference>
<dbReference type="Gene3D" id="1.10.287.130">
    <property type="match status" value="1"/>
</dbReference>
<evidence type="ECO:0000256" key="2">
    <source>
        <dbReference type="ARBA" id="ARBA00004236"/>
    </source>
</evidence>
<dbReference type="EC" id="2.7.13.3" evidence="3"/>
<evidence type="ECO:0000256" key="3">
    <source>
        <dbReference type="ARBA" id="ARBA00012438"/>
    </source>
</evidence>
<gene>
    <name evidence="13" type="ORF">GCM10009767_22190</name>
</gene>
<keyword evidence="14" id="KW-1185">Reference proteome</keyword>
<feature type="domain" description="Histidine kinase" evidence="11">
    <location>
        <begin position="210"/>
        <end position="410"/>
    </location>
</feature>
<dbReference type="InterPro" id="IPR003660">
    <property type="entry name" value="HAMP_dom"/>
</dbReference>
<dbReference type="Proteomes" id="UP001501204">
    <property type="component" value="Unassembled WGS sequence"/>
</dbReference>
<dbReference type="PANTHER" id="PTHR45436:SF5">
    <property type="entry name" value="SENSOR HISTIDINE KINASE TRCS"/>
    <property type="match status" value="1"/>
</dbReference>
<evidence type="ECO:0000256" key="5">
    <source>
        <dbReference type="ARBA" id="ARBA00022679"/>
    </source>
</evidence>
<dbReference type="PROSITE" id="PS50885">
    <property type="entry name" value="HAMP"/>
    <property type="match status" value="1"/>
</dbReference>
<dbReference type="InterPro" id="IPR050428">
    <property type="entry name" value="TCS_sensor_his_kinase"/>
</dbReference>
<keyword evidence="6 10" id="KW-0812">Transmembrane</keyword>
<evidence type="ECO:0000256" key="10">
    <source>
        <dbReference type="SAM" id="Phobius"/>
    </source>
</evidence>
<evidence type="ECO:0000256" key="1">
    <source>
        <dbReference type="ARBA" id="ARBA00000085"/>
    </source>
</evidence>
<feature type="domain" description="HAMP" evidence="12">
    <location>
        <begin position="150"/>
        <end position="202"/>
    </location>
</feature>
<evidence type="ECO:0000313" key="13">
    <source>
        <dbReference type="EMBL" id="GAA1762943.1"/>
    </source>
</evidence>
<keyword evidence="5" id="KW-0808">Transferase</keyword>
<dbReference type="InterPro" id="IPR003661">
    <property type="entry name" value="HisK_dim/P_dom"/>
</dbReference>
<dbReference type="CDD" id="cd00082">
    <property type="entry name" value="HisKA"/>
    <property type="match status" value="1"/>
</dbReference>
<dbReference type="RefSeq" id="WP_344122495.1">
    <property type="nucleotide sequence ID" value="NZ_BAAAOA010000027.1"/>
</dbReference>
<evidence type="ECO:0000256" key="4">
    <source>
        <dbReference type="ARBA" id="ARBA00022553"/>
    </source>
</evidence>
<dbReference type="InterPro" id="IPR036097">
    <property type="entry name" value="HisK_dim/P_sf"/>
</dbReference>
<organism evidence="13 14">
    <name type="scientific">Kocuria aegyptia</name>
    <dbReference type="NCBI Taxonomy" id="330943"/>
    <lineage>
        <taxon>Bacteria</taxon>
        <taxon>Bacillati</taxon>
        <taxon>Actinomycetota</taxon>
        <taxon>Actinomycetes</taxon>
        <taxon>Micrococcales</taxon>
        <taxon>Micrococcaceae</taxon>
        <taxon>Kocuria</taxon>
    </lineage>
</organism>
<name>A0ABN2KQG8_9MICC</name>
<proteinExistence type="predicted"/>
<sequence length="417" mass="44725">MRDRLITVLVGLAIAVIALYGVPRAYLVAEGAQSTAVEQTERSADLMAAVLTERLRSGGPAGEDLTSLVEGGEVLVHRDASGQVLASAGEAEGHAADVVATRRLPDGSTLELTRTGAAVTERITEAVMPIVLIGLGVVVLAVLAAVVLARRLAQPFQRLADAARRLGDGTFTLPPLDSSLPEARAIGAALQASSRQLEALLHRERQFAANASHQLRTPLTALRLELEDLTYWPGTTPAVRDQLHRALRELDRLGGTVTELLEHSRGRRLERPVPVDLALLTAETAERWHRQAGAQGRTVTAMAPRPARVRTHPGLLQQILDVLIHNALRHGRGAVRVRARDARTHWAITVQDDGPRPADRRIFDRHVSAGDDGEGIGLTVAAELAESLGGSLTLESTPTTTFLLRLPQHRSPVPATS</sequence>
<dbReference type="SUPFAM" id="SSF47384">
    <property type="entry name" value="Homodimeric domain of signal transducing histidine kinase"/>
    <property type="match status" value="1"/>
</dbReference>
<dbReference type="Pfam" id="PF00672">
    <property type="entry name" value="HAMP"/>
    <property type="match status" value="1"/>
</dbReference>
<dbReference type="Pfam" id="PF02518">
    <property type="entry name" value="HATPase_c"/>
    <property type="match status" value="1"/>
</dbReference>
<evidence type="ECO:0000256" key="7">
    <source>
        <dbReference type="ARBA" id="ARBA00022777"/>
    </source>
</evidence>
<feature type="transmembrane region" description="Helical" evidence="10">
    <location>
        <begin position="126"/>
        <end position="149"/>
    </location>
</feature>